<name>A0ABN7P252_TIMPD</name>
<feature type="compositionally biased region" description="Polar residues" evidence="1">
    <location>
        <begin position="364"/>
        <end position="374"/>
    </location>
</feature>
<accession>A0ABN7P252</accession>
<gene>
    <name evidence="2" type="ORF">TPAB3V08_LOCUS8935</name>
</gene>
<evidence type="ECO:0000256" key="1">
    <source>
        <dbReference type="SAM" id="MobiDB-lite"/>
    </source>
</evidence>
<organism evidence="2 3">
    <name type="scientific">Timema podura</name>
    <name type="common">Walking stick</name>
    <dbReference type="NCBI Taxonomy" id="61482"/>
    <lineage>
        <taxon>Eukaryota</taxon>
        <taxon>Metazoa</taxon>
        <taxon>Ecdysozoa</taxon>
        <taxon>Arthropoda</taxon>
        <taxon>Hexapoda</taxon>
        <taxon>Insecta</taxon>
        <taxon>Pterygota</taxon>
        <taxon>Neoptera</taxon>
        <taxon>Polyneoptera</taxon>
        <taxon>Phasmatodea</taxon>
        <taxon>Timematodea</taxon>
        <taxon>Timematoidea</taxon>
        <taxon>Timematidae</taxon>
        <taxon>Timema</taxon>
    </lineage>
</organism>
<evidence type="ECO:0000313" key="2">
    <source>
        <dbReference type="EMBL" id="CAG2061982.1"/>
    </source>
</evidence>
<feature type="region of interest" description="Disordered" evidence="1">
    <location>
        <begin position="230"/>
        <end position="262"/>
    </location>
</feature>
<feature type="compositionally biased region" description="Basic and acidic residues" evidence="1">
    <location>
        <begin position="230"/>
        <end position="253"/>
    </location>
</feature>
<dbReference type="Proteomes" id="UP001153148">
    <property type="component" value="Unassembled WGS sequence"/>
</dbReference>
<dbReference type="EMBL" id="CAJPIN010018066">
    <property type="protein sequence ID" value="CAG2061982.1"/>
    <property type="molecule type" value="Genomic_DNA"/>
</dbReference>
<feature type="region of interest" description="Disordered" evidence="1">
    <location>
        <begin position="358"/>
        <end position="378"/>
    </location>
</feature>
<protein>
    <submittedName>
        <fullName evidence="2">Uncharacterized protein</fullName>
    </submittedName>
</protein>
<proteinExistence type="predicted"/>
<keyword evidence="3" id="KW-1185">Reference proteome</keyword>
<feature type="region of interest" description="Disordered" evidence="1">
    <location>
        <begin position="30"/>
        <end position="49"/>
    </location>
</feature>
<comment type="caution">
    <text evidence="2">The sequence shown here is derived from an EMBL/GenBank/DDBJ whole genome shotgun (WGS) entry which is preliminary data.</text>
</comment>
<evidence type="ECO:0000313" key="3">
    <source>
        <dbReference type="Proteomes" id="UP001153148"/>
    </source>
</evidence>
<sequence length="446" mass="49772">MEISTKAQRISEDQVQNRILGSIGSQGATNGWNFKGSSREDSHWRKSPATTKTVSLGALIKCYEGQKGGRCYDGDDVAQHFPVENSPSSDTETQTGERLSKRTLQEFLPSGNFLNKEYQVSFSPEATKSDKIKEENLDGAFRSKYLSRRAVKQEISKVKRSNAEKEHNLPADYKLHGYEDISRSPSASSLADKITSRLDHYLGKHSHEKVSANGDGSKSLDDAYKYSVDEVEGSHSDQATKNESKNHVTRGDDPPLIFRSPSNSSAVACAGGNCDTAKDGRHSSRHVGRGERQFSEWNQRKFNSPSPLRMIPASRWVIQLEPNLASRCGFLRSNLENRLSQQGRLMVKVAHGHRQKIYPDTQPPVLSSPNSDTSECPVLKDSSWQKERSETPVRLRVCFYYLSVSMGKCWLGAPPPFSFTNIHMHPTQITCLPASVPVIALCYYVK</sequence>
<reference evidence="2" key="1">
    <citation type="submission" date="2021-03" db="EMBL/GenBank/DDBJ databases">
        <authorList>
            <person name="Tran Van P."/>
        </authorList>
    </citation>
    <scope>NUCLEOTIDE SEQUENCE</scope>
</reference>